<dbReference type="Gene3D" id="2.102.10.10">
    <property type="entry name" value="Rieske [2Fe-2S] iron-sulphur domain"/>
    <property type="match status" value="1"/>
</dbReference>
<feature type="domain" description="Rieske" evidence="7">
    <location>
        <begin position="56"/>
        <end position="163"/>
    </location>
</feature>
<evidence type="ECO:0000256" key="6">
    <source>
        <dbReference type="ARBA" id="ARBA00023014"/>
    </source>
</evidence>
<dbReference type="PANTHER" id="PTHR43756:SF5">
    <property type="entry name" value="CHOLINE MONOOXYGENASE, CHLOROPLASTIC"/>
    <property type="match status" value="1"/>
</dbReference>
<evidence type="ECO:0000313" key="8">
    <source>
        <dbReference type="EMBL" id="MBA2933925.1"/>
    </source>
</evidence>
<sequence>MDRHIQIKLVERLREADPRLRWSHADRSMANPAGRYVDEDWFRDERQALFRECAQFVGLSVECARPGDYLTRDCGGVPILIVRQPDLSLRAFVNACRHRAAPLLKGDGSQGRRPIVCPYHAWTYGTDGSLLARPHDEGGFDDVADPCGLLVRSVVEAHGLIFVHPLEGATVDAADLLHGAEREFAGYGIESAHLFDRRETVWPINWKLLLDTFLEPYHVRFVHRNSIDRTFLSHQLFDVFGPVARPIGLRRSVLDQLESCRPSDWRLFPHAAAQYVLLPNALLSYQGDHIETWRFEPIDCFSTRVVTSIFSPSEPASEEERAHWQRNFDILLQVAFEEDFPIQKDIQDNLRSGAIGHVHYGRLEPALIHCHGTINAMVEAWRDKRGGEDERR</sequence>
<evidence type="ECO:0000259" key="7">
    <source>
        <dbReference type="PROSITE" id="PS51296"/>
    </source>
</evidence>
<dbReference type="RefSeq" id="WP_160365540.1">
    <property type="nucleotide sequence ID" value="NZ_JACEIB010000004.1"/>
</dbReference>
<keyword evidence="5" id="KW-0408">Iron</keyword>
<protein>
    <submittedName>
        <fullName evidence="8">Aromatic ring-hydroxylating dioxygenase subunit alpha</fullName>
    </submittedName>
</protein>
<evidence type="ECO:0000256" key="4">
    <source>
        <dbReference type="ARBA" id="ARBA00023002"/>
    </source>
</evidence>
<evidence type="ECO:0000313" key="9">
    <source>
        <dbReference type="Proteomes" id="UP000570166"/>
    </source>
</evidence>
<dbReference type="Gene3D" id="3.90.380.10">
    <property type="entry name" value="Naphthalene 1,2-dioxygenase Alpha Subunit, Chain A, domain 1"/>
    <property type="match status" value="2"/>
</dbReference>
<accession>A0A838L5F6</accession>
<dbReference type="GO" id="GO:0051537">
    <property type="term" value="F:2 iron, 2 sulfur cluster binding"/>
    <property type="evidence" value="ECO:0007669"/>
    <property type="project" value="UniProtKB-KW"/>
</dbReference>
<gene>
    <name evidence="8" type="ORF">HZF05_07410</name>
</gene>
<evidence type="ECO:0000256" key="2">
    <source>
        <dbReference type="ARBA" id="ARBA00022714"/>
    </source>
</evidence>
<dbReference type="InterPro" id="IPR017941">
    <property type="entry name" value="Rieske_2Fe-2S"/>
</dbReference>
<dbReference type="SUPFAM" id="SSF50022">
    <property type="entry name" value="ISP domain"/>
    <property type="match status" value="1"/>
</dbReference>
<dbReference type="Pfam" id="PF00848">
    <property type="entry name" value="Ring_hydroxyl_A"/>
    <property type="match status" value="1"/>
</dbReference>
<keyword evidence="6" id="KW-0411">Iron-sulfur</keyword>
<dbReference type="SUPFAM" id="SSF55961">
    <property type="entry name" value="Bet v1-like"/>
    <property type="match status" value="1"/>
</dbReference>
<dbReference type="InterPro" id="IPR015879">
    <property type="entry name" value="Ring_hydroxy_dOase_asu_C_dom"/>
</dbReference>
<dbReference type="InterPro" id="IPR001663">
    <property type="entry name" value="Rng_hydr_dOase-A"/>
</dbReference>
<dbReference type="GO" id="GO:0051213">
    <property type="term" value="F:dioxygenase activity"/>
    <property type="evidence" value="ECO:0007669"/>
    <property type="project" value="UniProtKB-KW"/>
</dbReference>
<proteinExistence type="predicted"/>
<dbReference type="Pfam" id="PF00355">
    <property type="entry name" value="Rieske"/>
    <property type="match status" value="1"/>
</dbReference>
<organism evidence="8 9">
    <name type="scientific">Sphingomonas chungangi</name>
    <dbReference type="NCBI Taxonomy" id="2683589"/>
    <lineage>
        <taxon>Bacteria</taxon>
        <taxon>Pseudomonadati</taxon>
        <taxon>Pseudomonadota</taxon>
        <taxon>Alphaproteobacteria</taxon>
        <taxon>Sphingomonadales</taxon>
        <taxon>Sphingomonadaceae</taxon>
        <taxon>Sphingomonas</taxon>
    </lineage>
</organism>
<dbReference type="AlphaFoldDB" id="A0A838L5F6"/>
<evidence type="ECO:0000256" key="1">
    <source>
        <dbReference type="ARBA" id="ARBA00001962"/>
    </source>
</evidence>
<dbReference type="CDD" id="cd03469">
    <property type="entry name" value="Rieske_RO_Alpha_N"/>
    <property type="match status" value="1"/>
</dbReference>
<reference evidence="8 9" key="1">
    <citation type="submission" date="2020-07" db="EMBL/GenBank/DDBJ databases">
        <authorList>
            <person name="Sun Q."/>
        </authorList>
    </citation>
    <scope>NUCLEOTIDE SEQUENCE [LARGE SCALE GENOMIC DNA]</scope>
    <source>
        <strain evidence="8 9">CGMCC 1.13654</strain>
    </source>
</reference>
<evidence type="ECO:0000256" key="5">
    <source>
        <dbReference type="ARBA" id="ARBA00023004"/>
    </source>
</evidence>
<keyword evidence="3" id="KW-0479">Metal-binding</keyword>
<dbReference type="PROSITE" id="PS51296">
    <property type="entry name" value="RIESKE"/>
    <property type="match status" value="1"/>
</dbReference>
<dbReference type="EMBL" id="JACEIB010000004">
    <property type="protein sequence ID" value="MBA2933925.1"/>
    <property type="molecule type" value="Genomic_DNA"/>
</dbReference>
<comment type="cofactor">
    <cofactor evidence="1">
        <name>Fe cation</name>
        <dbReference type="ChEBI" id="CHEBI:24875"/>
    </cofactor>
</comment>
<keyword evidence="9" id="KW-1185">Reference proteome</keyword>
<dbReference type="InterPro" id="IPR036922">
    <property type="entry name" value="Rieske_2Fe-2S_sf"/>
</dbReference>
<keyword evidence="8" id="KW-0223">Dioxygenase</keyword>
<comment type="caution">
    <text evidence="8">The sequence shown here is derived from an EMBL/GenBank/DDBJ whole genome shotgun (WGS) entry which is preliminary data.</text>
</comment>
<dbReference type="PANTHER" id="PTHR43756">
    <property type="entry name" value="CHOLINE MONOOXYGENASE, CHLOROPLASTIC"/>
    <property type="match status" value="1"/>
</dbReference>
<dbReference type="PRINTS" id="PR00090">
    <property type="entry name" value="RNGDIOXGNASE"/>
</dbReference>
<dbReference type="GO" id="GO:0005506">
    <property type="term" value="F:iron ion binding"/>
    <property type="evidence" value="ECO:0007669"/>
    <property type="project" value="InterPro"/>
</dbReference>
<keyword evidence="2" id="KW-0001">2Fe-2S</keyword>
<evidence type="ECO:0000256" key="3">
    <source>
        <dbReference type="ARBA" id="ARBA00022723"/>
    </source>
</evidence>
<dbReference type="Proteomes" id="UP000570166">
    <property type="component" value="Unassembled WGS sequence"/>
</dbReference>
<name>A0A838L5F6_9SPHN</name>
<keyword evidence="4" id="KW-0560">Oxidoreductase</keyword>